<keyword evidence="1" id="KW-0433">Leucine-rich repeat</keyword>
<dbReference type="KEGG" id="qsa:O6P43_027606"/>
<reference evidence="3" key="1">
    <citation type="journal article" date="2023" name="Science">
        <title>Elucidation of the pathway for biosynthesis of saponin adjuvants from the soapbark tree.</title>
        <authorList>
            <person name="Reed J."/>
            <person name="Orme A."/>
            <person name="El-Demerdash A."/>
            <person name="Owen C."/>
            <person name="Martin L.B.B."/>
            <person name="Misra R.C."/>
            <person name="Kikuchi S."/>
            <person name="Rejzek M."/>
            <person name="Martin A.C."/>
            <person name="Harkess A."/>
            <person name="Leebens-Mack J."/>
            <person name="Louveau T."/>
            <person name="Stephenson M.J."/>
            <person name="Osbourn A."/>
        </authorList>
    </citation>
    <scope>NUCLEOTIDE SEQUENCE</scope>
    <source>
        <strain evidence="3">S10</strain>
    </source>
</reference>
<dbReference type="PANTHER" id="PTHR11017">
    <property type="entry name" value="LEUCINE-RICH REPEAT-CONTAINING PROTEIN"/>
    <property type="match status" value="1"/>
</dbReference>
<proteinExistence type="predicted"/>
<evidence type="ECO:0000256" key="2">
    <source>
        <dbReference type="ARBA" id="ARBA00022737"/>
    </source>
</evidence>
<dbReference type="GO" id="GO:0006952">
    <property type="term" value="P:defense response"/>
    <property type="evidence" value="ECO:0007669"/>
    <property type="project" value="InterPro"/>
</dbReference>
<dbReference type="InterPro" id="IPR044974">
    <property type="entry name" value="Disease_R_plants"/>
</dbReference>
<dbReference type="EMBL" id="JARAOO010000011">
    <property type="protein sequence ID" value="KAJ7951583.1"/>
    <property type="molecule type" value="Genomic_DNA"/>
</dbReference>
<name>A0AAD7PDI2_QUISA</name>
<evidence type="ECO:0000313" key="4">
    <source>
        <dbReference type="Proteomes" id="UP001163823"/>
    </source>
</evidence>
<comment type="caution">
    <text evidence="3">The sequence shown here is derived from an EMBL/GenBank/DDBJ whole genome shotgun (WGS) entry which is preliminary data.</text>
</comment>
<dbReference type="InterPro" id="IPR011713">
    <property type="entry name" value="Leu-rich_rpt_3"/>
</dbReference>
<dbReference type="Pfam" id="PF07725">
    <property type="entry name" value="LRR_3"/>
    <property type="match status" value="1"/>
</dbReference>
<dbReference type="PANTHER" id="PTHR11017:SF479">
    <property type="entry name" value="DISEASE RESISTANCE PROTEIN (TIR-NBS-LRR CLASS) FAMILY"/>
    <property type="match status" value="1"/>
</dbReference>
<keyword evidence="2" id="KW-0677">Repeat</keyword>
<evidence type="ECO:0000313" key="3">
    <source>
        <dbReference type="EMBL" id="KAJ7951583.1"/>
    </source>
</evidence>
<dbReference type="InterPro" id="IPR032675">
    <property type="entry name" value="LRR_dom_sf"/>
</dbReference>
<dbReference type="SUPFAM" id="SSF52058">
    <property type="entry name" value="L domain-like"/>
    <property type="match status" value="1"/>
</dbReference>
<dbReference type="Gene3D" id="3.80.10.10">
    <property type="entry name" value="Ribonuclease Inhibitor"/>
    <property type="match status" value="1"/>
</dbReference>
<dbReference type="Proteomes" id="UP001163823">
    <property type="component" value="Chromosome 11"/>
</dbReference>
<accession>A0AAD7PDI2</accession>
<sequence length="169" mass="19627">MGTKHIEGIFLDMCQIREIDLNPAIFASFQNLRLLRFYNSYLEDRHKVCLSSDLECLPKKLRYLYWHGYPSKSLPASFCPENLVELSMPYSNIEQLWNGVQHLENLKKMDLSYSRKLTKIPNLSRAPNIESINLENCTSLFKVPPSITKCQEADSPEPQILQKSWESSK</sequence>
<evidence type="ECO:0000256" key="1">
    <source>
        <dbReference type="ARBA" id="ARBA00022614"/>
    </source>
</evidence>
<protein>
    <submittedName>
        <fullName evidence="3">Disease resistance protein (TIR-NBS-LRR class)</fullName>
    </submittedName>
</protein>
<organism evidence="3 4">
    <name type="scientific">Quillaja saponaria</name>
    <name type="common">Soap bark tree</name>
    <dbReference type="NCBI Taxonomy" id="32244"/>
    <lineage>
        <taxon>Eukaryota</taxon>
        <taxon>Viridiplantae</taxon>
        <taxon>Streptophyta</taxon>
        <taxon>Embryophyta</taxon>
        <taxon>Tracheophyta</taxon>
        <taxon>Spermatophyta</taxon>
        <taxon>Magnoliopsida</taxon>
        <taxon>eudicotyledons</taxon>
        <taxon>Gunneridae</taxon>
        <taxon>Pentapetalae</taxon>
        <taxon>rosids</taxon>
        <taxon>fabids</taxon>
        <taxon>Fabales</taxon>
        <taxon>Quillajaceae</taxon>
        <taxon>Quillaja</taxon>
    </lineage>
</organism>
<keyword evidence="4" id="KW-1185">Reference proteome</keyword>
<gene>
    <name evidence="3" type="ORF">O6P43_027606</name>
</gene>
<dbReference type="AlphaFoldDB" id="A0AAD7PDI2"/>